<dbReference type="RefSeq" id="XP_013382994.1">
    <property type="nucleotide sequence ID" value="XM_013527540.1"/>
</dbReference>
<evidence type="ECO:0000256" key="8">
    <source>
        <dbReference type="ARBA" id="ARBA00023136"/>
    </source>
</evidence>
<dbReference type="AlphaFoldDB" id="A0A1S3HD61"/>
<evidence type="ECO:0000256" key="3">
    <source>
        <dbReference type="ARBA" id="ARBA00007618"/>
    </source>
</evidence>
<feature type="transmembrane region" description="Helical" evidence="9">
    <location>
        <begin position="52"/>
        <end position="76"/>
    </location>
</feature>
<keyword evidence="10" id="KW-1185">Reference proteome</keyword>
<proteinExistence type="inferred from homology"/>
<dbReference type="OMA" id="QYANENP"/>
<dbReference type="GO" id="GO:0005789">
    <property type="term" value="C:endoplasmic reticulum membrane"/>
    <property type="evidence" value="ECO:0007669"/>
    <property type="project" value="UniProtKB-SubCell"/>
</dbReference>
<dbReference type="InterPro" id="IPR029709">
    <property type="entry name" value="LDAF1"/>
</dbReference>
<evidence type="ECO:0000256" key="6">
    <source>
        <dbReference type="ARBA" id="ARBA00022824"/>
    </source>
</evidence>
<dbReference type="OrthoDB" id="6110929at2759"/>
<keyword evidence="5 9" id="KW-0812">Transmembrane</keyword>
<evidence type="ECO:0000313" key="11">
    <source>
        <dbReference type="RefSeq" id="XP_013382994.1"/>
    </source>
</evidence>
<dbReference type="PANTHER" id="PTHR14275:SF0">
    <property type="entry name" value="LIPID DROPLET ASSEMBLY FACTOR 1"/>
    <property type="match status" value="1"/>
</dbReference>
<keyword evidence="8 9" id="KW-0472">Membrane</keyword>
<keyword evidence="4" id="KW-0551">Lipid droplet</keyword>
<evidence type="ECO:0000256" key="5">
    <source>
        <dbReference type="ARBA" id="ARBA00022692"/>
    </source>
</evidence>
<name>A0A1S3HD61_LINAN</name>
<comment type="subcellular location">
    <subcellularLocation>
        <location evidence="1">Endoplasmic reticulum membrane</location>
        <topology evidence="1">Multi-pass membrane protein</topology>
    </subcellularLocation>
    <subcellularLocation>
        <location evidence="2">Lipid droplet</location>
    </subcellularLocation>
</comment>
<evidence type="ECO:0000256" key="2">
    <source>
        <dbReference type="ARBA" id="ARBA00004502"/>
    </source>
</evidence>
<gene>
    <name evidence="12" type="primary">LOC106153604</name>
    <name evidence="11" type="synonym">LOC106153563</name>
</gene>
<evidence type="ECO:0000256" key="7">
    <source>
        <dbReference type="ARBA" id="ARBA00022989"/>
    </source>
</evidence>
<feature type="transmembrane region" description="Helical" evidence="9">
    <location>
        <begin position="83"/>
        <end position="111"/>
    </location>
</feature>
<dbReference type="GeneID" id="106153563"/>
<dbReference type="GO" id="GO:0005811">
    <property type="term" value="C:lipid droplet"/>
    <property type="evidence" value="ECO:0007669"/>
    <property type="project" value="UniProtKB-SubCell"/>
</dbReference>
<protein>
    <submittedName>
        <fullName evidence="11 12">Promethin-A</fullName>
    </submittedName>
</protein>
<dbReference type="RefSeq" id="XP_013383054.1">
    <property type="nucleotide sequence ID" value="XM_013527600.1"/>
</dbReference>
<keyword evidence="7 9" id="KW-1133">Transmembrane helix</keyword>
<dbReference type="Pfam" id="PF16015">
    <property type="entry name" value="Promethin"/>
    <property type="match status" value="1"/>
</dbReference>
<organism evidence="10 12">
    <name type="scientific">Lingula anatina</name>
    <name type="common">Brachiopod</name>
    <name type="synonym">Lingula unguis</name>
    <dbReference type="NCBI Taxonomy" id="7574"/>
    <lineage>
        <taxon>Eukaryota</taxon>
        <taxon>Metazoa</taxon>
        <taxon>Spiralia</taxon>
        <taxon>Lophotrochozoa</taxon>
        <taxon>Brachiopoda</taxon>
        <taxon>Linguliformea</taxon>
        <taxon>Lingulata</taxon>
        <taxon>Lingulida</taxon>
        <taxon>Linguloidea</taxon>
        <taxon>Lingulidae</taxon>
        <taxon>Lingula</taxon>
    </lineage>
</organism>
<feature type="transmembrane region" description="Helical" evidence="9">
    <location>
        <begin position="117"/>
        <end position="136"/>
    </location>
</feature>
<dbReference type="PANTHER" id="PTHR14275">
    <property type="entry name" value="PROMETHIN"/>
    <property type="match status" value="1"/>
</dbReference>
<dbReference type="KEGG" id="lak:106153604"/>
<dbReference type="GeneID" id="106153604"/>
<comment type="similarity">
    <text evidence="3">Belongs to the LDAF1 family.</text>
</comment>
<reference evidence="11 12" key="1">
    <citation type="submission" date="2025-04" db="UniProtKB">
        <authorList>
            <consortium name="RefSeq"/>
        </authorList>
    </citation>
    <scope>IDENTIFICATION</scope>
    <source>
        <tissue evidence="11 12">Gonads</tissue>
    </source>
</reference>
<dbReference type="KEGG" id="lak:106153563"/>
<evidence type="ECO:0000313" key="10">
    <source>
        <dbReference type="Proteomes" id="UP000085678"/>
    </source>
</evidence>
<keyword evidence="6" id="KW-0256">Endoplasmic reticulum</keyword>
<evidence type="ECO:0000313" key="12">
    <source>
        <dbReference type="RefSeq" id="XP_013383054.1"/>
    </source>
</evidence>
<evidence type="ECO:0000256" key="1">
    <source>
        <dbReference type="ARBA" id="ARBA00004477"/>
    </source>
</evidence>
<accession>A0A1S3HD61</accession>
<evidence type="ECO:0000256" key="9">
    <source>
        <dbReference type="SAM" id="Phobius"/>
    </source>
</evidence>
<sequence length="144" mass="15777">MDFVEETKTEVKEEVISPAWENLKSHVQSVNEQFQLEVKFESLKSFASAHPWVTLCLAFTLAFCSVPVAVFVCFAVGSVLATLIGFVIFEGTLLAVGAILLGCTVCFTTLISIGLTFFLVTSWIAFNATLGVLQALREYIKENA</sequence>
<dbReference type="Proteomes" id="UP000085678">
    <property type="component" value="Unplaced"/>
</dbReference>
<evidence type="ECO:0000256" key="4">
    <source>
        <dbReference type="ARBA" id="ARBA00022677"/>
    </source>
</evidence>